<evidence type="ECO:0000256" key="7">
    <source>
        <dbReference type="ARBA" id="ARBA00023136"/>
    </source>
</evidence>
<dbReference type="GeneID" id="106486508"/>
<keyword evidence="7 10" id="KW-0472">Membrane</keyword>
<keyword evidence="13" id="KW-1185">Reference proteome</keyword>
<keyword evidence="4 11" id="KW-0732">Signal</keyword>
<dbReference type="Proteomes" id="UP001652627">
    <property type="component" value="Chromosome 8"/>
</dbReference>
<dbReference type="InterPro" id="IPR036116">
    <property type="entry name" value="FN3_sf"/>
</dbReference>
<feature type="signal peptide" evidence="11">
    <location>
        <begin position="1"/>
        <end position="23"/>
    </location>
</feature>
<feature type="chain" id="PRO_5046453220" evidence="11">
    <location>
        <begin position="24"/>
        <end position="788"/>
    </location>
</feature>
<feature type="domain" description="Fibronectin type-III" evidence="12">
    <location>
        <begin position="416"/>
        <end position="513"/>
    </location>
</feature>
<name>A0ABM4EV91_9AVES</name>
<dbReference type="PANTHER" id="PTHR48423:SF2">
    <property type="entry name" value="INTERLEUKIN-12 RECEPTOR SUBUNIT BETA-2"/>
    <property type="match status" value="1"/>
</dbReference>
<evidence type="ECO:0000256" key="3">
    <source>
        <dbReference type="ARBA" id="ARBA00022692"/>
    </source>
</evidence>
<keyword evidence="3 10" id="KW-0812">Transmembrane</keyword>
<evidence type="ECO:0000256" key="11">
    <source>
        <dbReference type="SAM" id="SignalP"/>
    </source>
</evidence>
<evidence type="ECO:0000256" key="8">
    <source>
        <dbReference type="ARBA" id="ARBA00023170"/>
    </source>
</evidence>
<evidence type="ECO:0000313" key="13">
    <source>
        <dbReference type="Proteomes" id="UP001652627"/>
    </source>
</evidence>
<dbReference type="InterPro" id="IPR052672">
    <property type="entry name" value="Type1_Cytokine_Rcpt_Type2"/>
</dbReference>
<evidence type="ECO:0000256" key="10">
    <source>
        <dbReference type="SAM" id="Phobius"/>
    </source>
</evidence>
<evidence type="ECO:0000256" key="2">
    <source>
        <dbReference type="ARBA" id="ARBA00008921"/>
    </source>
</evidence>
<feature type="domain" description="Fibronectin type-III" evidence="12">
    <location>
        <begin position="122"/>
        <end position="216"/>
    </location>
</feature>
<gene>
    <name evidence="14" type="primary">IL23R</name>
</gene>
<dbReference type="CDD" id="cd00063">
    <property type="entry name" value="FN3"/>
    <property type="match status" value="1"/>
</dbReference>
<evidence type="ECO:0000256" key="9">
    <source>
        <dbReference type="ARBA" id="ARBA00023180"/>
    </source>
</evidence>
<dbReference type="InterPro" id="IPR013783">
    <property type="entry name" value="Ig-like_fold"/>
</dbReference>
<proteinExistence type="inferred from homology"/>
<reference evidence="14" key="1">
    <citation type="submission" date="2025-08" db="UniProtKB">
        <authorList>
            <consortium name="RefSeq"/>
        </authorList>
    </citation>
    <scope>IDENTIFICATION</scope>
    <source>
        <tissue evidence="14">Blood</tissue>
    </source>
</reference>
<feature type="transmembrane region" description="Helical" evidence="10">
    <location>
        <begin position="522"/>
        <end position="544"/>
    </location>
</feature>
<dbReference type="Gene3D" id="2.60.40.10">
    <property type="entry name" value="Immunoglobulins"/>
    <property type="match status" value="4"/>
</dbReference>
<evidence type="ECO:0000256" key="6">
    <source>
        <dbReference type="ARBA" id="ARBA00022989"/>
    </source>
</evidence>
<dbReference type="PANTHER" id="PTHR48423">
    <property type="entry name" value="INTERLEUKIN-27 RECEPTOR SUBUNIT ALPHA"/>
    <property type="match status" value="1"/>
</dbReference>
<sequence>MAGPGAALVLHVLLGFLPRGVTTIKCSGHVWIEPAAVVPMGCNISINCLSTLRCQRAAYTILLNYTPAAGVLRPVNSTTFQLRLQDLRVPNWIVTCVARCPNSDKKELVCGTQVLAGYPPESPSNLSCAVHEHSERLACTWDAGKPTLLPTRYALHLRSVQTEEEAVFAAAPALAVPLSALRGGSRYSAWLQASNQLGTARSPQRRLDLQQLVIPALPVITGVETTEASPPTTLIRWEKRTRKENVRCEERYRAAGAPAWHVRAWAGGPGLRTRYALDSDTGYEFQVRCQLRAAGSPWSAWSSPFLYTTPEAAPAAVPDVWRRLGPVFPNGSHEVTVLIKPLPPRAARGKILGYAVSAQGRAAALPLCNTSATACRLLVPPGVRALHVTAHNSKGASGPASVAVSRHPAGDKEFPAPAAVEVRREDRSRVAVTWQRPRRGTKTLQWFILECLSAAPYSQEHQFFWKKVPKQDTLAYIQEEAAAGSRINVSVYAVYPDGVSKPCSGQVFPEEQFPDSTHDDDIGVFLGLGVSVIVLSVVFVILMFKKSARKRINTIIVSLMPKWLLEDFPHVENSNVIKSLQEKSEFARNSFSEPFLDNSDPTIMEIEEMSVHEEYKIVDIGKKHSKAVPEKVACLRSSVPAGSAATEPVSDYKPQLSDGNPLGYVAANIYQTQPHTLAPEPETNVFFRDYTSPITYLWNAEGTEQHAFLLEKINLILNNNRSGQNNAFDSAQEEQNTLLENQWEKTLSSENAQEQTLVPDELVSCLRTMNEESVDIKICFPQSIGRLF</sequence>
<keyword evidence="8 14" id="KW-0675">Receptor</keyword>
<comment type="similarity">
    <text evidence="2">Belongs to the type I cytokine receptor family. Type 2 subfamily.</text>
</comment>
<evidence type="ECO:0000256" key="4">
    <source>
        <dbReference type="ARBA" id="ARBA00022729"/>
    </source>
</evidence>
<dbReference type="PROSITE" id="PS50853">
    <property type="entry name" value="FN3"/>
    <property type="match status" value="2"/>
</dbReference>
<protein>
    <submittedName>
        <fullName evidence="14">Interleukin-23 receptor</fullName>
    </submittedName>
</protein>
<evidence type="ECO:0000313" key="14">
    <source>
        <dbReference type="RefSeq" id="XP_067156611.1"/>
    </source>
</evidence>
<dbReference type="PROSITE" id="PS01355">
    <property type="entry name" value="HEMATOPO_REC_S_F1"/>
    <property type="match status" value="1"/>
</dbReference>
<comment type="subcellular location">
    <subcellularLocation>
        <location evidence="1">Membrane</location>
        <topology evidence="1">Single-pass type I membrane protein</topology>
    </subcellularLocation>
</comment>
<dbReference type="InterPro" id="IPR003531">
    <property type="entry name" value="Hempt_rcpt_S_F1_CS"/>
</dbReference>
<evidence type="ECO:0000256" key="5">
    <source>
        <dbReference type="ARBA" id="ARBA00022737"/>
    </source>
</evidence>
<organism evidence="13 14">
    <name type="scientific">Apteryx mantelli</name>
    <name type="common">North Island brown kiwi</name>
    <dbReference type="NCBI Taxonomy" id="2696672"/>
    <lineage>
        <taxon>Eukaryota</taxon>
        <taxon>Metazoa</taxon>
        <taxon>Chordata</taxon>
        <taxon>Craniata</taxon>
        <taxon>Vertebrata</taxon>
        <taxon>Euteleostomi</taxon>
        <taxon>Archelosauria</taxon>
        <taxon>Archosauria</taxon>
        <taxon>Dinosauria</taxon>
        <taxon>Saurischia</taxon>
        <taxon>Theropoda</taxon>
        <taxon>Coelurosauria</taxon>
        <taxon>Aves</taxon>
        <taxon>Palaeognathae</taxon>
        <taxon>Apterygiformes</taxon>
        <taxon>Apterygidae</taxon>
        <taxon>Apteryx</taxon>
    </lineage>
</organism>
<dbReference type="RefSeq" id="XP_067156611.1">
    <property type="nucleotide sequence ID" value="XM_067300510.1"/>
</dbReference>
<keyword evidence="5" id="KW-0677">Repeat</keyword>
<evidence type="ECO:0000256" key="1">
    <source>
        <dbReference type="ARBA" id="ARBA00004479"/>
    </source>
</evidence>
<evidence type="ECO:0000259" key="12">
    <source>
        <dbReference type="PROSITE" id="PS50853"/>
    </source>
</evidence>
<keyword evidence="6 10" id="KW-1133">Transmembrane helix</keyword>
<keyword evidence="9" id="KW-0325">Glycoprotein</keyword>
<dbReference type="SUPFAM" id="SSF49265">
    <property type="entry name" value="Fibronectin type III"/>
    <property type="match status" value="3"/>
</dbReference>
<accession>A0ABM4EV91</accession>
<dbReference type="InterPro" id="IPR003961">
    <property type="entry name" value="FN3_dom"/>
</dbReference>